<feature type="domain" description="Histone deacetylase" evidence="18">
    <location>
        <begin position="807"/>
        <end position="1124"/>
    </location>
</feature>
<keyword evidence="6 13" id="KW-0378">Hydrolase</keyword>
<comment type="similarity">
    <text evidence="2 13">Belongs to the histone deacetylase family. HD type 2 subfamily.</text>
</comment>
<evidence type="ECO:0000256" key="7">
    <source>
        <dbReference type="ARBA" id="ARBA00022833"/>
    </source>
</evidence>
<keyword evidence="16" id="KW-0175">Coiled coil</keyword>
<reference evidence="20" key="1">
    <citation type="submission" date="2025-08" db="UniProtKB">
        <authorList>
            <consortium name="RefSeq"/>
        </authorList>
    </citation>
    <scope>IDENTIFICATION</scope>
    <source>
        <tissue evidence="20">Muscle</tissue>
    </source>
</reference>
<dbReference type="InterPro" id="IPR023696">
    <property type="entry name" value="Ureohydrolase_dom_sf"/>
</dbReference>
<feature type="compositionally biased region" description="Acidic residues" evidence="17">
    <location>
        <begin position="669"/>
        <end position="678"/>
    </location>
</feature>
<feature type="region of interest" description="Disordered" evidence="17">
    <location>
        <begin position="661"/>
        <end position="703"/>
    </location>
</feature>
<accession>A0A6J3KPT7</accession>
<evidence type="ECO:0000256" key="8">
    <source>
        <dbReference type="ARBA" id="ARBA00022853"/>
    </source>
</evidence>
<feature type="compositionally biased region" description="Acidic residues" evidence="17">
    <location>
        <begin position="1214"/>
        <end position="1223"/>
    </location>
</feature>
<evidence type="ECO:0000256" key="14">
    <source>
        <dbReference type="PIRSR" id="PIRSR037911-1"/>
    </source>
</evidence>
<feature type="binding site" evidence="15">
    <location>
        <position position="807"/>
    </location>
    <ligand>
        <name>Zn(2+)</name>
        <dbReference type="ChEBI" id="CHEBI:29105"/>
    </ligand>
</feature>
<dbReference type="Proteomes" id="UP000504631">
    <property type="component" value="Unplaced"/>
</dbReference>
<dbReference type="InterPro" id="IPR046949">
    <property type="entry name" value="HDAC4/5/7/9"/>
</dbReference>
<feature type="coiled-coil region" evidence="16">
    <location>
        <begin position="235"/>
        <end position="289"/>
    </location>
</feature>
<dbReference type="GeneID" id="117236373"/>
<proteinExistence type="inferred from homology"/>
<feature type="binding site" evidence="15">
    <location>
        <position position="800"/>
    </location>
    <ligand>
        <name>Zn(2+)</name>
        <dbReference type="ChEBI" id="CHEBI:29105"/>
    </ligand>
</feature>
<dbReference type="PIRSF" id="PIRSF037911">
    <property type="entry name" value="HDAC_II_euk"/>
    <property type="match status" value="1"/>
</dbReference>
<dbReference type="InterPro" id="IPR000286">
    <property type="entry name" value="HDACs"/>
</dbReference>
<dbReference type="GO" id="GO:0000122">
    <property type="term" value="P:negative regulation of transcription by RNA polymerase II"/>
    <property type="evidence" value="ECO:0007669"/>
    <property type="project" value="InterPro"/>
</dbReference>
<evidence type="ECO:0000256" key="15">
    <source>
        <dbReference type="PIRSR" id="PIRSR037911-2"/>
    </source>
</evidence>
<dbReference type="InterPro" id="IPR037138">
    <property type="entry name" value="His_deacetylse_dom_sf"/>
</dbReference>
<dbReference type="SUPFAM" id="SSF52768">
    <property type="entry name" value="Arginase/deacetylase"/>
    <property type="match status" value="1"/>
</dbReference>
<evidence type="ECO:0000256" key="13">
    <source>
        <dbReference type="PIRNR" id="PIRNR037911"/>
    </source>
</evidence>
<keyword evidence="7 15" id="KW-0862">Zinc</keyword>
<evidence type="ECO:0000256" key="6">
    <source>
        <dbReference type="ARBA" id="ARBA00022801"/>
    </source>
</evidence>
<keyword evidence="19" id="KW-1185">Reference proteome</keyword>
<dbReference type="CTD" id="9759"/>
<evidence type="ECO:0000256" key="10">
    <source>
        <dbReference type="ARBA" id="ARBA00023163"/>
    </source>
</evidence>
<keyword evidence="8 13" id="KW-0156">Chromatin regulator</keyword>
<dbReference type="EC" id="3.5.1.98" evidence="3 13"/>
<dbReference type="Pfam" id="PF00850">
    <property type="entry name" value="Hist_deacetyl"/>
    <property type="match status" value="1"/>
</dbReference>
<evidence type="ECO:0000256" key="16">
    <source>
        <dbReference type="SAM" id="Coils"/>
    </source>
</evidence>
<evidence type="ECO:0000256" key="3">
    <source>
        <dbReference type="ARBA" id="ARBA00012111"/>
    </source>
</evidence>
<protein>
    <recommendedName>
        <fullName evidence="3 13">Histone deacetylase</fullName>
        <ecNumber evidence="3 13">3.5.1.98</ecNumber>
    </recommendedName>
</protein>
<name>A0A6J3KPT7_9HYME</name>
<dbReference type="GO" id="GO:0046872">
    <property type="term" value="F:metal ion binding"/>
    <property type="evidence" value="ECO:0007669"/>
    <property type="project" value="UniProtKB-KW"/>
</dbReference>
<organism evidence="19 20">
    <name type="scientific">Bombus vosnesenskii</name>
    <dbReference type="NCBI Taxonomy" id="207650"/>
    <lineage>
        <taxon>Eukaryota</taxon>
        <taxon>Metazoa</taxon>
        <taxon>Ecdysozoa</taxon>
        <taxon>Arthropoda</taxon>
        <taxon>Hexapoda</taxon>
        <taxon>Insecta</taxon>
        <taxon>Pterygota</taxon>
        <taxon>Neoptera</taxon>
        <taxon>Endopterygota</taxon>
        <taxon>Hymenoptera</taxon>
        <taxon>Apocrita</taxon>
        <taxon>Aculeata</taxon>
        <taxon>Apoidea</taxon>
        <taxon>Anthophila</taxon>
        <taxon>Apidae</taxon>
        <taxon>Bombus</taxon>
        <taxon>Pyrobombus</taxon>
    </lineage>
</organism>
<evidence type="ECO:0000256" key="11">
    <source>
        <dbReference type="ARBA" id="ARBA00023242"/>
    </source>
</evidence>
<dbReference type="AlphaFoldDB" id="A0A6J3KPT7"/>
<evidence type="ECO:0000256" key="12">
    <source>
        <dbReference type="ARBA" id="ARBA00048287"/>
    </source>
</evidence>
<feature type="region of interest" description="Disordered" evidence="17">
    <location>
        <begin position="724"/>
        <end position="748"/>
    </location>
</feature>
<dbReference type="FunFam" id="3.40.800.20:FF:000002">
    <property type="entry name" value="Histone deacetylase"/>
    <property type="match status" value="1"/>
</dbReference>
<keyword evidence="10 13" id="KW-0804">Transcription</keyword>
<dbReference type="PANTHER" id="PTHR45364:SF12">
    <property type="entry name" value="HISTONE DEACETYLASE"/>
    <property type="match status" value="1"/>
</dbReference>
<feature type="compositionally biased region" description="Polar residues" evidence="17">
    <location>
        <begin position="1187"/>
        <end position="1206"/>
    </location>
</feature>
<evidence type="ECO:0000313" key="19">
    <source>
        <dbReference type="Proteomes" id="UP000504631"/>
    </source>
</evidence>
<keyword evidence="4 13" id="KW-0678">Repressor</keyword>
<dbReference type="Gene3D" id="3.40.800.20">
    <property type="entry name" value="Histone deacetylase domain"/>
    <property type="match status" value="1"/>
</dbReference>
<gene>
    <name evidence="20" type="primary">LOC117236373</name>
</gene>
<evidence type="ECO:0000256" key="2">
    <source>
        <dbReference type="ARBA" id="ARBA00007738"/>
    </source>
</evidence>
<dbReference type="KEGG" id="bvk:117236373"/>
<comment type="subcellular location">
    <subcellularLocation>
        <location evidence="1 13">Nucleus</location>
    </subcellularLocation>
</comment>
<dbReference type="CDD" id="cd11681">
    <property type="entry name" value="HDAC_classIIa"/>
    <property type="match status" value="1"/>
</dbReference>
<evidence type="ECO:0000256" key="1">
    <source>
        <dbReference type="ARBA" id="ARBA00004123"/>
    </source>
</evidence>
<feature type="binding site" evidence="15">
    <location>
        <position position="798"/>
    </location>
    <ligand>
        <name>Zn(2+)</name>
        <dbReference type="ChEBI" id="CHEBI:29105"/>
    </ligand>
</feature>
<comment type="function">
    <text evidence="13">Responsible for the deacetylation of lysine residues on the N-terminal part of the core histones (H2A, H2B, H3 and H4). Histone deacetylation gives a tag for epigenetic repression and plays an important role in transcriptional regulation, cell cycle progression and developmental events.</text>
</comment>
<feature type="region of interest" description="Disordered" evidence="17">
    <location>
        <begin position="413"/>
        <end position="499"/>
    </location>
</feature>
<evidence type="ECO:0000313" key="20">
    <source>
        <dbReference type="RefSeq" id="XP_033355147.1"/>
    </source>
</evidence>
<evidence type="ECO:0000256" key="5">
    <source>
        <dbReference type="ARBA" id="ARBA00022723"/>
    </source>
</evidence>
<dbReference type="RefSeq" id="XP_033355147.1">
    <property type="nucleotide sequence ID" value="XM_033499256.1"/>
</dbReference>
<feature type="compositionally biased region" description="Low complexity" evidence="17">
    <location>
        <begin position="413"/>
        <end position="424"/>
    </location>
</feature>
<evidence type="ECO:0000256" key="17">
    <source>
        <dbReference type="SAM" id="MobiDB-lite"/>
    </source>
</evidence>
<feature type="compositionally biased region" description="Low complexity" evidence="17">
    <location>
        <begin position="459"/>
        <end position="479"/>
    </location>
</feature>
<dbReference type="GO" id="GO:0005634">
    <property type="term" value="C:nucleus"/>
    <property type="evidence" value="ECO:0007669"/>
    <property type="project" value="UniProtKB-SubCell"/>
</dbReference>
<evidence type="ECO:0000259" key="18">
    <source>
        <dbReference type="Pfam" id="PF00850"/>
    </source>
</evidence>
<feature type="compositionally biased region" description="Basic and acidic residues" evidence="17">
    <location>
        <begin position="684"/>
        <end position="703"/>
    </location>
</feature>
<dbReference type="GO" id="GO:0141221">
    <property type="term" value="F:histone deacetylase activity, hydrolytic mechanism"/>
    <property type="evidence" value="ECO:0007669"/>
    <property type="project" value="UniProtKB-EC"/>
</dbReference>
<feature type="region of interest" description="Disordered" evidence="17">
    <location>
        <begin position="317"/>
        <end position="345"/>
    </location>
</feature>
<comment type="catalytic activity">
    <reaction evidence="12 13">
        <text>N(6)-acetyl-L-lysyl-[histone] + H2O = L-lysyl-[histone] + acetate</text>
        <dbReference type="Rhea" id="RHEA:58196"/>
        <dbReference type="Rhea" id="RHEA-COMP:9845"/>
        <dbReference type="Rhea" id="RHEA-COMP:11338"/>
        <dbReference type="ChEBI" id="CHEBI:15377"/>
        <dbReference type="ChEBI" id="CHEBI:29969"/>
        <dbReference type="ChEBI" id="CHEBI:30089"/>
        <dbReference type="ChEBI" id="CHEBI:61930"/>
        <dbReference type="EC" id="3.5.1.98"/>
    </reaction>
</comment>
<keyword evidence="9 13" id="KW-0805">Transcription regulation</keyword>
<dbReference type="PRINTS" id="PR01270">
    <property type="entry name" value="HDASUPER"/>
</dbReference>
<feature type="active site" evidence="14">
    <location>
        <position position="935"/>
    </location>
</feature>
<sequence length="1223" mass="133667">MPCIYALCKAYRECLASDQRFFLLRVRRFSRVFILKARLHRVPSRDIGYVRGSQRCGSVKPETHATKAEKSYDVAALTVNAGFGECWRKQNVQRTSASKRRRDQRRTDGFLSRTQEHASPSPVASRGIRSFQFSCRDSKGIGIISDQDVAARPQDVGYRSVEIASAFTHLPQKEMARDTPGSPMSRPRDLVGGVGATTTLTSGGYHAGSGDPASLHGHVLQQKILELQQHHQLQQQILRQQYQAQERQLAELHEQQMHQLKLWEQQKQLEEQRREKERLEALRKKDKHDHSAIASTEVKQRLQSFLVNKKQREAAAAANGAVPGTPGYRSWLQPQSAESAGAANASHPYRMPQMLQEKFADDFPLRKTASEPNLLKVRLKQRVERNMAASRNSPLMARRKDRLLSHLKRKSLLANSSSNPESGPNSPPTVNNSQASPTAAANAAAAIQEETENTGYGGPLTSSSQQGSLSDLSLFSSPSMPNISLGRPHVPSGSSTTGTKLATVSEAEVRAAFTARLGMPLTGQMLPGTLPFYPSLTVIEGGDATSSGGYVHKQMQNMEHPSITNRQHPSAVYGTATATAPITDTQVAHARLQKAGHRPLGSRTQSAPLPLGHPMLQGGIMAPQTHYEEYLAEKQLHDQQQAHNYLKQQIRQTVLTRVGSRGQANQLDEAPENDESAEVIDLTGGKKDLSEESEISKQQRDREQFLQQQRDLMMRHTLQISNESSTAYGGSGTGGGSRSSQPSARPLSRALSSPLVHLTRDAGPQGSQATTGDLFARASSHRSTTGLAYDPLMLKHACVCGETVRGHPEHGGRLQSVWARLSETGLLQRCDRIRSRKATLEEIQTCHSEAHALLFGTNPMNRQKLDVSKLSQLPIKSFVRLPCGGVGVDSDTTWNELNTAPAARMAVGCVVDLAFKTAMADIKNGFAVVRPPGHHAETNQAMGFCFFNSVAIAARLLQQKLDIRKILILDWDVHHGNGTQQMFYDDPRVLYMSIHRHDEGNFFPGTGGPTECGAGEGLGYNVNVAWSGGLNPPMGDAEYLAAFRTIVMPIAKAFDPSIVLVSAGFDAAVGHPAPLGGYKVSPACFGKMTQQLLGLANGKVVLALEGGYDLAAICDSAQECVRALLGDEPTQLREEELTRIPCQNAVDTLQKTIAVQMSHWPCVKLNAHTVSMSAIEAGQKERDETETVSAMASLSMQQPTNLTTTPEHSREVSEEPMEQDDAK</sequence>
<dbReference type="PANTHER" id="PTHR45364">
    <property type="entry name" value="HISTONE DEACETYLASE 9-RELATED"/>
    <property type="match status" value="1"/>
</dbReference>
<evidence type="ECO:0000256" key="9">
    <source>
        <dbReference type="ARBA" id="ARBA00023015"/>
    </source>
</evidence>
<feature type="region of interest" description="Disordered" evidence="17">
    <location>
        <begin position="1179"/>
        <end position="1223"/>
    </location>
</feature>
<feature type="region of interest" description="Disordered" evidence="17">
    <location>
        <begin position="94"/>
        <end position="125"/>
    </location>
</feature>
<dbReference type="InterPro" id="IPR023801">
    <property type="entry name" value="His_deacetylse_dom"/>
</dbReference>
<keyword evidence="11" id="KW-0539">Nucleus</keyword>
<keyword evidence="5 15" id="KW-0479">Metal-binding</keyword>
<evidence type="ECO:0000256" key="4">
    <source>
        <dbReference type="ARBA" id="ARBA00022491"/>
    </source>
</evidence>
<feature type="binding site" evidence="15">
    <location>
        <position position="883"/>
    </location>
    <ligand>
        <name>Zn(2+)</name>
        <dbReference type="ChEBI" id="CHEBI:29105"/>
    </ligand>
</feature>